<evidence type="ECO:0000313" key="4">
    <source>
        <dbReference type="EMBL" id="KKK68914.1"/>
    </source>
</evidence>
<dbReference type="GO" id="GO:0034605">
    <property type="term" value="P:cellular response to heat"/>
    <property type="evidence" value="ECO:0007669"/>
    <property type="project" value="TreeGrafter"/>
</dbReference>
<dbReference type="AlphaFoldDB" id="A0A0F8ZR89"/>
<dbReference type="PANTHER" id="PTHR11638:SF18">
    <property type="entry name" value="HEAT SHOCK PROTEIN 104"/>
    <property type="match status" value="1"/>
</dbReference>
<dbReference type="PANTHER" id="PTHR11638">
    <property type="entry name" value="ATP-DEPENDENT CLP PROTEASE"/>
    <property type="match status" value="1"/>
</dbReference>
<feature type="non-terminal residue" evidence="4">
    <location>
        <position position="1"/>
    </location>
</feature>
<dbReference type="GO" id="GO:0016887">
    <property type="term" value="F:ATP hydrolysis activity"/>
    <property type="evidence" value="ECO:0007669"/>
    <property type="project" value="TreeGrafter"/>
</dbReference>
<gene>
    <name evidence="4" type="ORF">LCGC14_2939290</name>
</gene>
<feature type="domain" description="Metallo-beta-lactamase" evidence="3">
    <location>
        <begin position="43"/>
        <end position="117"/>
    </location>
</feature>
<accession>A0A0F8ZR89</accession>
<dbReference type="InterPro" id="IPR050130">
    <property type="entry name" value="ClpA_ClpB"/>
</dbReference>
<evidence type="ECO:0000256" key="1">
    <source>
        <dbReference type="ARBA" id="ARBA00022741"/>
    </source>
</evidence>
<comment type="caution">
    <text evidence="4">The sequence shown here is derived from an EMBL/GenBank/DDBJ whole genome shotgun (WGS) entry which is preliminary data.</text>
</comment>
<dbReference type="SUPFAM" id="SSF56281">
    <property type="entry name" value="Metallo-hydrolase/oxidoreductase"/>
    <property type="match status" value="1"/>
</dbReference>
<dbReference type="Pfam" id="PF00753">
    <property type="entry name" value="Lactamase_B"/>
    <property type="match status" value="1"/>
</dbReference>
<proteinExistence type="predicted"/>
<dbReference type="InterPro" id="IPR001279">
    <property type="entry name" value="Metallo-B-lactamas"/>
</dbReference>
<keyword evidence="1" id="KW-0547">Nucleotide-binding</keyword>
<sequence>QGKRIVTLDIGSLVAGTKYRGEFEERLKKVIEELKNAGNCILFIDGEQEIIPGLRAIPSPGHTPGHMSYLVQGADGPVMIVGDAIGNGHIAFEAPQVHSGADQNPDMGAATRMALLDELADAGTPLIGFHLPNGGIGRAERRDDAFVFVPAT</sequence>
<name>A0A0F8ZR89_9ZZZZ</name>
<evidence type="ECO:0000256" key="2">
    <source>
        <dbReference type="ARBA" id="ARBA00022840"/>
    </source>
</evidence>
<evidence type="ECO:0000259" key="3">
    <source>
        <dbReference type="Pfam" id="PF00753"/>
    </source>
</evidence>
<dbReference type="InterPro" id="IPR036866">
    <property type="entry name" value="RibonucZ/Hydroxyglut_hydro"/>
</dbReference>
<organism evidence="4">
    <name type="scientific">marine sediment metagenome</name>
    <dbReference type="NCBI Taxonomy" id="412755"/>
    <lineage>
        <taxon>unclassified sequences</taxon>
        <taxon>metagenomes</taxon>
        <taxon>ecological metagenomes</taxon>
    </lineage>
</organism>
<dbReference type="GO" id="GO:0005524">
    <property type="term" value="F:ATP binding"/>
    <property type="evidence" value="ECO:0007669"/>
    <property type="project" value="UniProtKB-KW"/>
</dbReference>
<reference evidence="4" key="1">
    <citation type="journal article" date="2015" name="Nature">
        <title>Complex archaea that bridge the gap between prokaryotes and eukaryotes.</title>
        <authorList>
            <person name="Spang A."/>
            <person name="Saw J.H."/>
            <person name="Jorgensen S.L."/>
            <person name="Zaremba-Niedzwiedzka K."/>
            <person name="Martijn J."/>
            <person name="Lind A.E."/>
            <person name="van Eijk R."/>
            <person name="Schleper C."/>
            <person name="Guy L."/>
            <person name="Ettema T.J."/>
        </authorList>
    </citation>
    <scope>NUCLEOTIDE SEQUENCE</scope>
</reference>
<dbReference type="GO" id="GO:0005737">
    <property type="term" value="C:cytoplasm"/>
    <property type="evidence" value="ECO:0007669"/>
    <property type="project" value="TreeGrafter"/>
</dbReference>
<dbReference type="EMBL" id="LAZR01058912">
    <property type="protein sequence ID" value="KKK68914.1"/>
    <property type="molecule type" value="Genomic_DNA"/>
</dbReference>
<protein>
    <recommendedName>
        <fullName evidence="3">Metallo-beta-lactamase domain-containing protein</fullName>
    </recommendedName>
</protein>
<keyword evidence="2" id="KW-0067">ATP-binding</keyword>
<dbReference type="Gene3D" id="3.60.15.10">
    <property type="entry name" value="Ribonuclease Z/Hydroxyacylglutathione hydrolase-like"/>
    <property type="match status" value="1"/>
</dbReference>